<dbReference type="Gene3D" id="2.30.30.40">
    <property type="entry name" value="SH3 Domains"/>
    <property type="match status" value="1"/>
</dbReference>
<dbReference type="RefSeq" id="WP_342594689.1">
    <property type="nucleotide sequence ID" value="NZ_CP151919.1"/>
</dbReference>
<feature type="region of interest" description="Disordered" evidence="1">
    <location>
        <begin position="133"/>
        <end position="163"/>
    </location>
</feature>
<gene>
    <name evidence="4" type="ORF">AAGT95_17995</name>
</gene>
<feature type="compositionally biased region" description="Acidic residues" evidence="1">
    <location>
        <begin position="370"/>
        <end position="388"/>
    </location>
</feature>
<protein>
    <submittedName>
        <fullName evidence="4">SH3 domain-containing protein</fullName>
    </submittedName>
</protein>
<dbReference type="Gene3D" id="2.60.120.380">
    <property type="match status" value="1"/>
</dbReference>
<evidence type="ECO:0000313" key="5">
    <source>
        <dbReference type="Proteomes" id="UP001453229"/>
    </source>
</evidence>
<feature type="region of interest" description="Disordered" evidence="1">
    <location>
        <begin position="236"/>
        <end position="257"/>
    </location>
</feature>
<feature type="compositionally biased region" description="Basic and acidic residues" evidence="1">
    <location>
        <begin position="145"/>
        <end position="162"/>
    </location>
</feature>
<feature type="signal peptide" evidence="2">
    <location>
        <begin position="1"/>
        <end position="24"/>
    </location>
</feature>
<dbReference type="Proteomes" id="UP001453229">
    <property type="component" value="Chromosome"/>
</dbReference>
<evidence type="ECO:0000259" key="3">
    <source>
        <dbReference type="Pfam" id="PF08239"/>
    </source>
</evidence>
<sequence>MLTAPARHILGLLALVVMPLGAAAQSTSGERITLAASEPERVIEARLSGDQTAEYRVAAKQGQILSVDLDASRDSVYFNIKSNDGGEFLFAGMMAGNVADVALPETGDYLVQVFLVRAAARRDEQASYTLTIGVGEPGEAPTAEANRDSAEPAGTHRPEAMDGPKYWQVELEDATTRLNVRSGPGRQYAIAGQLANGETLENLGCRLSGADRWCHVRAAGSGLRGWAAGRFLVEGSQPSASSSSRGDTELEGLNSSDHDFDATGTVDCVLEPGQPAQRCPFGVIRDGPGNAGIWIAMPPGQDSKGSLHILFETGMVTAINHGGDSGNGSNAGADYIARKIGDHYQIDTGMRQFVIPGAVVYGQKAKADDDGVDGETADDGDDAVDDSAGDDRAANDPQGSD</sequence>
<name>A0ABZ3CRC7_9GAMM</name>
<reference evidence="4 5" key="1">
    <citation type="submission" date="2024-04" db="EMBL/GenBank/DDBJ databases">
        <title>Salinicola lusitanus LLJ914,a marine bacterium isolated from the Okinawa Trough.</title>
        <authorList>
            <person name="Li J."/>
        </authorList>
    </citation>
    <scope>NUCLEOTIDE SEQUENCE [LARGE SCALE GENOMIC DNA]</scope>
    <source>
        <strain evidence="4 5">LLJ914</strain>
    </source>
</reference>
<accession>A0ABZ3CRC7</accession>
<feature type="chain" id="PRO_5046056891" evidence="2">
    <location>
        <begin position="25"/>
        <end position="401"/>
    </location>
</feature>
<dbReference type="InterPro" id="IPR003646">
    <property type="entry name" value="SH3-like_bac-type"/>
</dbReference>
<organism evidence="4 5">
    <name type="scientific">Salinicola lusitanus</name>
    <dbReference type="NCBI Taxonomy" id="1949085"/>
    <lineage>
        <taxon>Bacteria</taxon>
        <taxon>Pseudomonadati</taxon>
        <taxon>Pseudomonadota</taxon>
        <taxon>Gammaproteobacteria</taxon>
        <taxon>Oceanospirillales</taxon>
        <taxon>Halomonadaceae</taxon>
        <taxon>Salinicola</taxon>
    </lineage>
</organism>
<evidence type="ECO:0000256" key="2">
    <source>
        <dbReference type="SAM" id="SignalP"/>
    </source>
</evidence>
<feature type="region of interest" description="Disordered" evidence="1">
    <location>
        <begin position="364"/>
        <end position="401"/>
    </location>
</feature>
<keyword evidence="2" id="KW-0732">Signal</keyword>
<proteinExistence type="predicted"/>
<dbReference type="Pfam" id="PF08239">
    <property type="entry name" value="SH3_3"/>
    <property type="match status" value="1"/>
</dbReference>
<feature type="domain" description="SH3b" evidence="3">
    <location>
        <begin position="177"/>
        <end position="232"/>
    </location>
</feature>
<evidence type="ECO:0000256" key="1">
    <source>
        <dbReference type="SAM" id="MobiDB-lite"/>
    </source>
</evidence>
<keyword evidence="5" id="KW-1185">Reference proteome</keyword>
<evidence type="ECO:0000313" key="4">
    <source>
        <dbReference type="EMBL" id="XAD53706.1"/>
    </source>
</evidence>
<dbReference type="EMBL" id="CP151919">
    <property type="protein sequence ID" value="XAD53706.1"/>
    <property type="molecule type" value="Genomic_DNA"/>
</dbReference>